<reference evidence="1" key="2">
    <citation type="journal article" date="2015" name="Fish Shellfish Immunol.">
        <title>Early steps in the European eel (Anguilla anguilla)-Vibrio vulnificus interaction in the gills: Role of the RtxA13 toxin.</title>
        <authorList>
            <person name="Callol A."/>
            <person name="Pajuelo D."/>
            <person name="Ebbesson L."/>
            <person name="Teles M."/>
            <person name="MacKenzie S."/>
            <person name="Amaro C."/>
        </authorList>
    </citation>
    <scope>NUCLEOTIDE SEQUENCE</scope>
</reference>
<dbReference type="EMBL" id="GBXM01081854">
    <property type="protein sequence ID" value="JAH26723.1"/>
    <property type="molecule type" value="Transcribed_RNA"/>
</dbReference>
<sequence length="18" mass="2017">MGWAGAIQTRNAKPQLFQ</sequence>
<dbReference type="AlphaFoldDB" id="A0A0E9REI2"/>
<proteinExistence type="predicted"/>
<evidence type="ECO:0000313" key="1">
    <source>
        <dbReference type="EMBL" id="JAH26723.1"/>
    </source>
</evidence>
<name>A0A0E9REI2_ANGAN</name>
<organism evidence="1">
    <name type="scientific">Anguilla anguilla</name>
    <name type="common">European freshwater eel</name>
    <name type="synonym">Muraena anguilla</name>
    <dbReference type="NCBI Taxonomy" id="7936"/>
    <lineage>
        <taxon>Eukaryota</taxon>
        <taxon>Metazoa</taxon>
        <taxon>Chordata</taxon>
        <taxon>Craniata</taxon>
        <taxon>Vertebrata</taxon>
        <taxon>Euteleostomi</taxon>
        <taxon>Actinopterygii</taxon>
        <taxon>Neopterygii</taxon>
        <taxon>Teleostei</taxon>
        <taxon>Anguilliformes</taxon>
        <taxon>Anguillidae</taxon>
        <taxon>Anguilla</taxon>
    </lineage>
</organism>
<accession>A0A0E9REI2</accession>
<reference evidence="1" key="1">
    <citation type="submission" date="2014-11" db="EMBL/GenBank/DDBJ databases">
        <authorList>
            <person name="Amaro Gonzalez C."/>
        </authorList>
    </citation>
    <scope>NUCLEOTIDE SEQUENCE</scope>
</reference>
<protein>
    <submittedName>
        <fullName evidence="1">Uncharacterized protein</fullName>
    </submittedName>
</protein>